<dbReference type="GO" id="GO:0005737">
    <property type="term" value="C:cytoplasm"/>
    <property type="evidence" value="ECO:0007669"/>
    <property type="project" value="TreeGrafter"/>
</dbReference>
<organism evidence="6 7">
    <name type="scientific">Perkinsus chesapeaki</name>
    <name type="common">Clam parasite</name>
    <name type="synonym">Perkinsus andrewsi</name>
    <dbReference type="NCBI Taxonomy" id="330153"/>
    <lineage>
        <taxon>Eukaryota</taxon>
        <taxon>Sar</taxon>
        <taxon>Alveolata</taxon>
        <taxon>Perkinsozoa</taxon>
        <taxon>Perkinsea</taxon>
        <taxon>Perkinsida</taxon>
        <taxon>Perkinsidae</taxon>
        <taxon>Perkinsus</taxon>
    </lineage>
</organism>
<gene>
    <name evidence="6" type="ORF">FOL47_009874</name>
</gene>
<dbReference type="SUPFAM" id="SSF47027">
    <property type="entry name" value="Acyl-CoA binding protein"/>
    <property type="match status" value="1"/>
</dbReference>
<evidence type="ECO:0000256" key="1">
    <source>
        <dbReference type="ARBA" id="ARBA00006442"/>
    </source>
</evidence>
<dbReference type="Proteomes" id="UP000591131">
    <property type="component" value="Unassembled WGS sequence"/>
</dbReference>
<dbReference type="Pfam" id="PF00887">
    <property type="entry name" value="ACBP"/>
    <property type="match status" value="1"/>
</dbReference>
<dbReference type="GO" id="GO:0000062">
    <property type="term" value="F:fatty-acyl-CoA binding"/>
    <property type="evidence" value="ECO:0007669"/>
    <property type="project" value="InterPro"/>
</dbReference>
<protein>
    <recommendedName>
        <fullName evidence="5">ACB domain-containing protein</fullName>
    </recommendedName>
</protein>
<dbReference type="InterPro" id="IPR036188">
    <property type="entry name" value="FAD/NAD-bd_sf"/>
</dbReference>
<dbReference type="OrthoDB" id="405894at2759"/>
<dbReference type="GO" id="GO:0004174">
    <property type="term" value="F:electron-transferring-flavoprotein dehydrogenase activity"/>
    <property type="evidence" value="ECO:0007669"/>
    <property type="project" value="TreeGrafter"/>
</dbReference>
<dbReference type="PRINTS" id="PR00411">
    <property type="entry name" value="PNDRDTASEI"/>
</dbReference>
<evidence type="ECO:0000256" key="4">
    <source>
        <dbReference type="ARBA" id="ARBA00023002"/>
    </source>
</evidence>
<evidence type="ECO:0000256" key="3">
    <source>
        <dbReference type="ARBA" id="ARBA00022827"/>
    </source>
</evidence>
<keyword evidence="7" id="KW-1185">Reference proteome</keyword>
<proteinExistence type="inferred from homology"/>
<dbReference type="Pfam" id="PF07992">
    <property type="entry name" value="Pyr_redox_2"/>
    <property type="match status" value="1"/>
</dbReference>
<accession>A0A7J6MRI6</accession>
<feature type="domain" description="ACB" evidence="5">
    <location>
        <begin position="4"/>
        <end position="90"/>
    </location>
</feature>
<dbReference type="PROSITE" id="PS51228">
    <property type="entry name" value="ACB_2"/>
    <property type="match status" value="1"/>
</dbReference>
<sequence>MSSVEKDFNAAVAYVRGLPKGKSPISTSKQLDFYARFKQATLGTCAEHGGAQPWAVKVEARAKWDAWNKLGNMPKDEAMKVNTYMKPFTMSSGNKRRALVIGGGFSGLFAAHDLSSHFEVTLVDAKEYFEYTPGVLRAFVHPGHYDALSFTYQHVLERKMGIKFLWGEVKQLDGNRLVAHVKPMFSDTTEEVPFDYCIIAAGCNFGVFHKWGESLWFPTIHEDARPESSWPHIDERFIEGRRRHIFEEHDKLKALNKKKASVLVVGAGFIGVEWVTELQYYFPNLKLHIIDFLPKCLGPLPKSAADYCDHYMKKKGIKATYGIKYAPDDPEFFSKIGMSGKPDCTFVCIGVKASNYFMPKETLTGYNPLEADKKEKDVKKRGPGGGGWIRVNNNLQVTQLNDDGSESLFGGGHIFAVGDCNMVPGLPPIPKISYPSEEQAQHAVHNIRVIDHLEKGAWAPGGCCGIFGDKKLRTTWWPWGAGMFATSLGPKDACFVLGAKSAPGTGHMVLWGRASAIQKSLIESTKTNECKRGLLGSMGWYFVHHTPCMN</sequence>
<dbReference type="InterPro" id="IPR035984">
    <property type="entry name" value="Acyl-CoA-binding_sf"/>
</dbReference>
<reference evidence="6 7" key="1">
    <citation type="submission" date="2020-04" db="EMBL/GenBank/DDBJ databases">
        <title>Perkinsus chesapeaki whole genome sequence.</title>
        <authorList>
            <person name="Bogema D.R."/>
        </authorList>
    </citation>
    <scope>NUCLEOTIDE SEQUENCE [LARGE SCALE GENOMIC DNA]</scope>
    <source>
        <strain evidence="6">ATCC PRA-425</strain>
    </source>
</reference>
<dbReference type="Gene3D" id="1.20.80.10">
    <property type="match status" value="1"/>
</dbReference>
<name>A0A7J6MRI6_PERCH</name>
<dbReference type="Gene3D" id="3.50.50.100">
    <property type="match status" value="1"/>
</dbReference>
<keyword evidence="3" id="KW-0274">FAD</keyword>
<dbReference type="InterPro" id="IPR023753">
    <property type="entry name" value="FAD/NAD-binding_dom"/>
</dbReference>
<dbReference type="PANTHER" id="PTHR43735">
    <property type="entry name" value="APOPTOSIS-INDUCING FACTOR 1"/>
    <property type="match status" value="1"/>
</dbReference>
<dbReference type="GO" id="GO:0050660">
    <property type="term" value="F:flavin adenine dinucleotide binding"/>
    <property type="evidence" value="ECO:0007669"/>
    <property type="project" value="TreeGrafter"/>
</dbReference>
<dbReference type="SUPFAM" id="SSF51905">
    <property type="entry name" value="FAD/NAD(P)-binding domain"/>
    <property type="match status" value="2"/>
</dbReference>
<evidence type="ECO:0000313" key="6">
    <source>
        <dbReference type="EMBL" id="KAF4673957.1"/>
    </source>
</evidence>
<comment type="similarity">
    <text evidence="1">Belongs to the FAD-dependent oxidoreductase family.</text>
</comment>
<dbReference type="AlphaFoldDB" id="A0A7J6MRI6"/>
<evidence type="ECO:0000256" key="2">
    <source>
        <dbReference type="ARBA" id="ARBA00022630"/>
    </source>
</evidence>
<evidence type="ECO:0000259" key="5">
    <source>
        <dbReference type="PROSITE" id="PS51228"/>
    </source>
</evidence>
<dbReference type="PANTHER" id="PTHR43735:SF3">
    <property type="entry name" value="FERROPTOSIS SUPPRESSOR PROTEIN 1"/>
    <property type="match status" value="1"/>
</dbReference>
<comment type="caution">
    <text evidence="6">The sequence shown here is derived from an EMBL/GenBank/DDBJ whole genome shotgun (WGS) entry which is preliminary data.</text>
</comment>
<dbReference type="InterPro" id="IPR014352">
    <property type="entry name" value="FERM/acyl-CoA-bd_prot_sf"/>
</dbReference>
<keyword evidence="2" id="KW-0285">Flavoprotein</keyword>
<dbReference type="InterPro" id="IPR000582">
    <property type="entry name" value="Acyl-CoA-binding_protein"/>
</dbReference>
<keyword evidence="4" id="KW-0560">Oxidoreductase</keyword>
<dbReference type="EMBL" id="JAAPAO010000072">
    <property type="protein sequence ID" value="KAF4673957.1"/>
    <property type="molecule type" value="Genomic_DNA"/>
</dbReference>
<evidence type="ECO:0000313" key="7">
    <source>
        <dbReference type="Proteomes" id="UP000591131"/>
    </source>
</evidence>